<dbReference type="SUPFAM" id="SSF53335">
    <property type="entry name" value="S-adenosyl-L-methionine-dependent methyltransferases"/>
    <property type="match status" value="1"/>
</dbReference>
<evidence type="ECO:0000256" key="1">
    <source>
        <dbReference type="ARBA" id="ARBA00022603"/>
    </source>
</evidence>
<keyword evidence="3" id="KW-0949">S-adenosyl-L-methionine</keyword>
<dbReference type="Proteomes" id="UP000249616">
    <property type="component" value="Chromosome"/>
</dbReference>
<evidence type="ECO:0000313" key="5">
    <source>
        <dbReference type="EMBL" id="AWW40514.1"/>
    </source>
</evidence>
<keyword evidence="1 5" id="KW-0489">Methyltransferase</keyword>
<dbReference type="PANTHER" id="PTHR43464">
    <property type="entry name" value="METHYLTRANSFERASE"/>
    <property type="match status" value="1"/>
</dbReference>
<protein>
    <submittedName>
        <fullName evidence="5">SAM-dependent methyltransferase</fullName>
    </submittedName>
</protein>
<evidence type="ECO:0000313" key="6">
    <source>
        <dbReference type="Proteomes" id="UP000249616"/>
    </source>
</evidence>
<dbReference type="RefSeq" id="WP_112440022.1">
    <property type="nucleotide sequence ID" value="NZ_CP030073.1"/>
</dbReference>
<evidence type="ECO:0000259" key="4">
    <source>
        <dbReference type="Pfam" id="PF13649"/>
    </source>
</evidence>
<dbReference type="Pfam" id="PF13649">
    <property type="entry name" value="Methyltransf_25"/>
    <property type="match status" value="1"/>
</dbReference>
<name>A0A2Z4J5Z9_9ACTN</name>
<dbReference type="CDD" id="cd02440">
    <property type="entry name" value="AdoMet_MTases"/>
    <property type="match status" value="1"/>
</dbReference>
<feature type="domain" description="Methyltransferase" evidence="4">
    <location>
        <begin position="51"/>
        <end position="145"/>
    </location>
</feature>
<reference evidence="5 6" key="1">
    <citation type="journal article" date="2019" name="Int. J. Syst. Evol. Microbiol.">
        <title>Streptomyces cadmiisoli sp. nov., a novel actinomycete isolated from cadmium-contaminated soil.</title>
        <authorList>
            <person name="Li K."/>
            <person name="Tang X."/>
            <person name="Zhao J."/>
            <person name="Guo Y."/>
            <person name="Tang Y."/>
            <person name="Gao J."/>
        </authorList>
    </citation>
    <scope>NUCLEOTIDE SEQUENCE [LARGE SCALE GENOMIC DNA]</scope>
    <source>
        <strain evidence="5 6">ZFG47</strain>
    </source>
</reference>
<organism evidence="5 6">
    <name type="scientific">Streptomyces cadmiisoli</name>
    <dbReference type="NCBI Taxonomy" id="2184053"/>
    <lineage>
        <taxon>Bacteria</taxon>
        <taxon>Bacillati</taxon>
        <taxon>Actinomycetota</taxon>
        <taxon>Actinomycetes</taxon>
        <taxon>Kitasatosporales</taxon>
        <taxon>Streptomycetaceae</taxon>
        <taxon>Streptomyces</taxon>
        <taxon>Streptomyces aurantiacus group</taxon>
    </lineage>
</organism>
<gene>
    <name evidence="5" type="ORF">DN051_30765</name>
</gene>
<keyword evidence="2 5" id="KW-0808">Transferase</keyword>
<sequence>MDAARGADDGQKALWNGVAGRNWVATQDLIDQVYKPLETLVAEAAGPGSRVLDVGCGTGATTVAAARRAGAGGDCVGVDIAEPMIAAARARAEREGVPARFVRADAATHAFEPDSFDLVVSRFGVMFFDDFAGAFANLRRAARPGARLRLVVWRGPDDNPFMTTAERAAAPLLPDLPRREPDAPGQFAFARAERIRGVLEDGGWTGVDTEPVDVECVMPAKDLERYVTLLGPVGRVLPGVDERTRARVVEALLAAFAPYVHDTEVRFTAACWLVGATAGGTT</sequence>
<dbReference type="PANTHER" id="PTHR43464:SF19">
    <property type="entry name" value="UBIQUINONE BIOSYNTHESIS O-METHYLTRANSFERASE, MITOCHONDRIAL"/>
    <property type="match status" value="1"/>
</dbReference>
<evidence type="ECO:0000256" key="3">
    <source>
        <dbReference type="ARBA" id="ARBA00022691"/>
    </source>
</evidence>
<evidence type="ECO:0000256" key="2">
    <source>
        <dbReference type="ARBA" id="ARBA00022679"/>
    </source>
</evidence>
<dbReference type="InterPro" id="IPR029063">
    <property type="entry name" value="SAM-dependent_MTases_sf"/>
</dbReference>
<accession>A0A2Z4J5Z9</accession>
<proteinExistence type="predicted"/>
<dbReference type="GO" id="GO:0032259">
    <property type="term" value="P:methylation"/>
    <property type="evidence" value="ECO:0007669"/>
    <property type="project" value="UniProtKB-KW"/>
</dbReference>
<dbReference type="Gene3D" id="3.40.50.150">
    <property type="entry name" value="Vaccinia Virus protein VP39"/>
    <property type="match status" value="1"/>
</dbReference>
<keyword evidence="6" id="KW-1185">Reference proteome</keyword>
<dbReference type="EMBL" id="CP030073">
    <property type="protein sequence ID" value="AWW40514.1"/>
    <property type="molecule type" value="Genomic_DNA"/>
</dbReference>
<dbReference type="AlphaFoldDB" id="A0A2Z4J5Z9"/>
<dbReference type="KEGG" id="scad:DN051_30765"/>
<dbReference type="GO" id="GO:0008168">
    <property type="term" value="F:methyltransferase activity"/>
    <property type="evidence" value="ECO:0007669"/>
    <property type="project" value="UniProtKB-KW"/>
</dbReference>
<dbReference type="InterPro" id="IPR041698">
    <property type="entry name" value="Methyltransf_25"/>
</dbReference>